<protein>
    <submittedName>
        <fullName evidence="21">EXO1</fullName>
    </submittedName>
</protein>
<comment type="subunit">
    <text evidence="18">Interacts with the MLH1-PMS2 heterodimer via MLH1. Interacts with MSH3. Interacts with the MSH2-MSH6 heterodimer via MSH2, and this interaction may increase the processivity of the 5'-&gt;3' exonuclease activity. Interacts with PCNA, and this interaction may both stimulate the cryptic 3'-&gt;5' exonuclease activity and suppress the 5'-&gt;3' exonuclease activity. Interacts with WRN, and this interaction stimulates both the 5'-&gt;3' exonuclease activity and cleavage of 5'-overhanging flap structures. Interacts with RECQL/RECQ1, and this interaction stimulates cleavage of 5'-overhanging flap structures. Interacts with DNA helicase ZGRF1; the interaction is increased following DNA damage induction.</text>
</comment>
<dbReference type="InterPro" id="IPR008918">
    <property type="entry name" value="HhH2"/>
</dbReference>
<dbReference type="GO" id="GO:0017108">
    <property type="term" value="F:5'-flap endonuclease activity"/>
    <property type="evidence" value="ECO:0007669"/>
    <property type="project" value="TreeGrafter"/>
</dbReference>
<dbReference type="SUPFAM" id="SSF88723">
    <property type="entry name" value="PIN domain-like"/>
    <property type="match status" value="1"/>
</dbReference>
<keyword evidence="8" id="KW-0378">Hydrolase</keyword>
<evidence type="ECO:0000259" key="20">
    <source>
        <dbReference type="SMART" id="SM00485"/>
    </source>
</evidence>
<dbReference type="Gene3D" id="1.10.150.20">
    <property type="entry name" value="5' to 3' exonuclease, C-terminal subdomain"/>
    <property type="match status" value="1"/>
</dbReference>
<evidence type="ECO:0000313" key="22">
    <source>
        <dbReference type="Proteomes" id="UP000192639"/>
    </source>
</evidence>
<evidence type="ECO:0000256" key="6">
    <source>
        <dbReference type="ARBA" id="ARBA00022759"/>
    </source>
</evidence>
<comment type="function">
    <text evidence="17">5'-&gt;3' double-stranded DNA exonuclease which may also possess a cryptic 3'-&gt;5' double-stranded DNA exonuclease activity. Functions in DNA mismatch repair (MMR) to excise mismatch-containing DNA tracts directed by strand breaks located either 5' or 3' to the mismatch. Also exhibits endonuclease activity against 5'-overhanging flap structures similar to those generated by displacement synthesis when DNA polymerase encounters the 5'-end of a downstream Okazaki fragment. Required for somatic hypermutation (SHM) and class switch recombination (CSR) of immunoglobulin genes. Essential for male and female meiosis.</text>
</comment>
<dbReference type="InterPro" id="IPR006086">
    <property type="entry name" value="XPG-I_dom"/>
</dbReference>
<dbReference type="OrthoDB" id="26491at2759"/>
<dbReference type="GO" id="GO:0004527">
    <property type="term" value="F:exonuclease activity"/>
    <property type="evidence" value="ECO:0007669"/>
    <property type="project" value="UniProtKB-KW"/>
</dbReference>
<dbReference type="SMART" id="SM00279">
    <property type="entry name" value="HhH2"/>
    <property type="match status" value="1"/>
</dbReference>
<evidence type="ECO:0000256" key="16">
    <source>
        <dbReference type="ARBA" id="ARBA00023254"/>
    </source>
</evidence>
<dbReference type="EMBL" id="LWDP01000282">
    <property type="protein sequence ID" value="ORD93020.1"/>
    <property type="molecule type" value="Genomic_DNA"/>
</dbReference>
<dbReference type="SUPFAM" id="SSF47807">
    <property type="entry name" value="5' to 3' exonuclease, C-terminal subdomain"/>
    <property type="match status" value="1"/>
</dbReference>
<dbReference type="InterPro" id="IPR006084">
    <property type="entry name" value="XPG/Rad2"/>
</dbReference>
<dbReference type="Proteomes" id="UP000192639">
    <property type="component" value="Unassembled WGS sequence"/>
</dbReference>
<dbReference type="SMART" id="SM00484">
    <property type="entry name" value="XPGI"/>
    <property type="match status" value="1"/>
</dbReference>
<evidence type="ECO:0000256" key="5">
    <source>
        <dbReference type="ARBA" id="ARBA00022723"/>
    </source>
</evidence>
<dbReference type="SMART" id="SM00485">
    <property type="entry name" value="XPGN"/>
    <property type="match status" value="1"/>
</dbReference>
<dbReference type="GO" id="GO:0005634">
    <property type="term" value="C:nucleus"/>
    <property type="evidence" value="ECO:0007669"/>
    <property type="project" value="UniProtKB-SubCell"/>
</dbReference>
<dbReference type="PRINTS" id="PR00853">
    <property type="entry name" value="XPGRADSUPER"/>
</dbReference>
<evidence type="ECO:0000256" key="7">
    <source>
        <dbReference type="ARBA" id="ARBA00022763"/>
    </source>
</evidence>
<organism evidence="21 22">
    <name type="scientific">Enterospora canceri</name>
    <dbReference type="NCBI Taxonomy" id="1081671"/>
    <lineage>
        <taxon>Eukaryota</taxon>
        <taxon>Fungi</taxon>
        <taxon>Fungi incertae sedis</taxon>
        <taxon>Microsporidia</taxon>
        <taxon>Enterocytozoonidae</taxon>
        <taxon>Enterospora</taxon>
    </lineage>
</organism>
<proteinExistence type="predicted"/>
<keyword evidence="4" id="KW-0540">Nuclease</keyword>
<dbReference type="GO" id="GO:0006281">
    <property type="term" value="P:DNA repair"/>
    <property type="evidence" value="ECO:0007669"/>
    <property type="project" value="UniProtKB-KW"/>
</dbReference>
<keyword evidence="3" id="KW-0597">Phosphoprotein</keyword>
<evidence type="ECO:0000256" key="3">
    <source>
        <dbReference type="ARBA" id="ARBA00022553"/>
    </source>
</evidence>
<dbReference type="AlphaFoldDB" id="A0A1Y1S3V3"/>
<keyword evidence="16" id="KW-0469">Meiosis</keyword>
<dbReference type="CDD" id="cd09901">
    <property type="entry name" value="H3TH_FEN1-like"/>
    <property type="match status" value="1"/>
</dbReference>
<evidence type="ECO:0000256" key="2">
    <source>
        <dbReference type="ARBA" id="ARBA00004123"/>
    </source>
</evidence>
<dbReference type="InterPro" id="IPR029060">
    <property type="entry name" value="PIN-like_dom_sf"/>
</dbReference>
<evidence type="ECO:0000256" key="15">
    <source>
        <dbReference type="ARBA" id="ARBA00023242"/>
    </source>
</evidence>
<evidence type="ECO:0000256" key="17">
    <source>
        <dbReference type="ARBA" id="ARBA00057694"/>
    </source>
</evidence>
<dbReference type="GO" id="GO:0002376">
    <property type="term" value="P:immune system process"/>
    <property type="evidence" value="ECO:0007669"/>
    <property type="project" value="UniProtKB-KW"/>
</dbReference>
<keyword evidence="5" id="KW-0479">Metal-binding</keyword>
<dbReference type="CDD" id="cd09857">
    <property type="entry name" value="PIN_EXO1"/>
    <property type="match status" value="1"/>
</dbReference>
<accession>A0A1Y1S3V3</accession>
<dbReference type="InterPro" id="IPR006085">
    <property type="entry name" value="XPG_DNA_repair_N"/>
</dbReference>
<evidence type="ECO:0000256" key="12">
    <source>
        <dbReference type="ARBA" id="ARBA00022990"/>
    </source>
</evidence>
<evidence type="ECO:0000256" key="9">
    <source>
        <dbReference type="ARBA" id="ARBA00022839"/>
    </source>
</evidence>
<evidence type="ECO:0000256" key="14">
    <source>
        <dbReference type="ARBA" id="ARBA00023204"/>
    </source>
</evidence>
<dbReference type="FunFam" id="3.40.50.1010:FF:000111">
    <property type="entry name" value="Exonuclease 1"/>
    <property type="match status" value="1"/>
</dbReference>
<dbReference type="PANTHER" id="PTHR11081">
    <property type="entry name" value="FLAP ENDONUCLEASE FAMILY MEMBER"/>
    <property type="match status" value="1"/>
</dbReference>
<name>A0A1Y1S3V3_9MICR</name>
<dbReference type="GO" id="GO:0051321">
    <property type="term" value="P:meiotic cell cycle"/>
    <property type="evidence" value="ECO:0007669"/>
    <property type="project" value="UniProtKB-KW"/>
</dbReference>
<keyword evidence="9" id="KW-0269">Exonuclease</keyword>
<feature type="domain" description="XPG-I" evidence="19">
    <location>
        <begin position="130"/>
        <end position="197"/>
    </location>
</feature>
<evidence type="ECO:0000256" key="1">
    <source>
        <dbReference type="ARBA" id="ARBA00001946"/>
    </source>
</evidence>
<gene>
    <name evidence="21" type="primary">EXO1</name>
    <name evidence="21" type="ORF">ECANGB1_1732</name>
</gene>
<evidence type="ECO:0000256" key="10">
    <source>
        <dbReference type="ARBA" id="ARBA00022842"/>
    </source>
</evidence>
<reference evidence="21 22" key="1">
    <citation type="journal article" date="2017" name="Environ. Microbiol.">
        <title>Decay of the glycolytic pathway and adaptation to intranuclear parasitism within Enterocytozoonidae microsporidia.</title>
        <authorList>
            <person name="Wiredu Boakye D."/>
            <person name="Jaroenlak P."/>
            <person name="Prachumwat A."/>
            <person name="Williams T.A."/>
            <person name="Bateman K.S."/>
            <person name="Itsathitphaisarn O."/>
            <person name="Sritunyalucksana K."/>
            <person name="Paszkiewicz K.H."/>
            <person name="Moore K.A."/>
            <person name="Stentiford G.D."/>
            <person name="Williams B.A."/>
        </authorList>
    </citation>
    <scope>NUCLEOTIDE SEQUENCE [LARGE SCALE GENOMIC DNA]</scope>
    <source>
        <strain evidence="21 22">GB1</strain>
    </source>
</reference>
<dbReference type="Gene3D" id="3.40.50.1010">
    <property type="entry name" value="5'-nuclease"/>
    <property type="match status" value="1"/>
</dbReference>
<evidence type="ECO:0000256" key="4">
    <source>
        <dbReference type="ARBA" id="ARBA00022722"/>
    </source>
</evidence>
<keyword evidence="13" id="KW-0238">DNA-binding</keyword>
<dbReference type="FunFam" id="1.10.150.20:FF:000011">
    <property type="entry name" value="exonuclease 1"/>
    <property type="match status" value="1"/>
</dbReference>
<dbReference type="GO" id="GO:0003677">
    <property type="term" value="F:DNA binding"/>
    <property type="evidence" value="ECO:0007669"/>
    <property type="project" value="UniProtKB-KW"/>
</dbReference>
<dbReference type="VEuPathDB" id="MicrosporidiaDB:ECANGB1_1732"/>
<comment type="cofactor">
    <cofactor evidence="1">
        <name>Mg(2+)</name>
        <dbReference type="ChEBI" id="CHEBI:18420"/>
    </cofactor>
</comment>
<keyword evidence="14" id="KW-0234">DNA repair</keyword>
<evidence type="ECO:0000313" key="21">
    <source>
        <dbReference type="EMBL" id="ORD93020.1"/>
    </source>
</evidence>
<keyword evidence="11" id="KW-0391">Immunity</keyword>
<evidence type="ECO:0000256" key="11">
    <source>
        <dbReference type="ARBA" id="ARBA00022859"/>
    </source>
</evidence>
<evidence type="ECO:0000256" key="13">
    <source>
        <dbReference type="ARBA" id="ARBA00023125"/>
    </source>
</evidence>
<evidence type="ECO:0000256" key="18">
    <source>
        <dbReference type="ARBA" id="ARBA00064664"/>
    </source>
</evidence>
<dbReference type="PANTHER" id="PTHR11081:SF9">
    <property type="entry name" value="FLAP ENDONUCLEASE 1"/>
    <property type="match status" value="1"/>
</dbReference>
<dbReference type="Pfam" id="PF00867">
    <property type="entry name" value="XPG_I"/>
    <property type="match status" value="1"/>
</dbReference>
<sequence length="362" mass="42059">MVRKAIRRVPISEYRKKRVSVDAFCWIHAIASNCAYEIYNKLDTKKYINMFRNKINSLTKHGIVPIFVFDGDLIAAKQETSENRQNIRDKARVEMEMAIEEGDSHRARELVKRAIKIESWLVYEFLQELEKQDIEYIIAPYEADAQMAYLNRIGYVDHVMTEDSDLIVYGATSILFKFNGLYVDEFNGALLTESLGSFFADNLMEICILSGCDYLSSIKGIGLKKALKFYEKHGSVEELVKELQYKMDVPEGYIHRFHRAKLTFMHHIVYDPITKERRNYTHTDEDYEWLGSKEAKKHSMEPTCDAGYEVEVERHFHPGIDLQSIENRKNTVKKDEYAGCQGNVTIITVDSEEGYDILHSKL</sequence>
<evidence type="ECO:0000259" key="19">
    <source>
        <dbReference type="SMART" id="SM00484"/>
    </source>
</evidence>
<keyword evidence="6" id="KW-0255">Endonuclease</keyword>
<keyword evidence="12" id="KW-0007">Acetylation</keyword>
<comment type="subcellular location">
    <subcellularLocation>
        <location evidence="2">Nucleus</location>
    </subcellularLocation>
</comment>
<comment type="caution">
    <text evidence="21">The sequence shown here is derived from an EMBL/GenBank/DDBJ whole genome shotgun (WGS) entry which is preliminary data.</text>
</comment>
<feature type="domain" description="XPG N-terminal" evidence="20">
    <location>
        <begin position="1"/>
        <end position="91"/>
    </location>
</feature>
<keyword evidence="10" id="KW-0460">Magnesium</keyword>
<keyword evidence="22" id="KW-1185">Reference proteome</keyword>
<keyword evidence="15" id="KW-0539">Nucleus</keyword>
<dbReference type="InterPro" id="IPR036279">
    <property type="entry name" value="5-3_exonuclease_C_sf"/>
</dbReference>
<dbReference type="Pfam" id="PF00752">
    <property type="entry name" value="XPG_N"/>
    <property type="match status" value="1"/>
</dbReference>
<dbReference type="InterPro" id="IPR044752">
    <property type="entry name" value="PIN-like_EXO1"/>
</dbReference>
<evidence type="ECO:0000256" key="8">
    <source>
        <dbReference type="ARBA" id="ARBA00022801"/>
    </source>
</evidence>
<dbReference type="GO" id="GO:0046872">
    <property type="term" value="F:metal ion binding"/>
    <property type="evidence" value="ECO:0007669"/>
    <property type="project" value="UniProtKB-KW"/>
</dbReference>
<keyword evidence="7" id="KW-0227">DNA damage</keyword>